<dbReference type="Proteomes" id="UP000624244">
    <property type="component" value="Unassembled WGS sequence"/>
</dbReference>
<sequence length="72" mass="7849">MGGVSPYILILVGSESDPTSQRVVDEEGGEYYLRSGSGIGPIHGEVVTSLHRIASLKKANKAVIKRRQRKKK</sequence>
<name>A0A8H6DQQ8_COCSA</name>
<dbReference type="EMBL" id="WNKQ01000022">
    <property type="protein sequence ID" value="KAF5844694.1"/>
    <property type="molecule type" value="Genomic_DNA"/>
</dbReference>
<comment type="caution">
    <text evidence="1">The sequence shown here is derived from an EMBL/GenBank/DDBJ whole genome shotgun (WGS) entry which is preliminary data.</text>
</comment>
<reference evidence="1" key="1">
    <citation type="submission" date="2019-11" db="EMBL/GenBank/DDBJ databases">
        <title>Bipolaris sorokiniana Genome sequencing.</title>
        <authorList>
            <person name="Wang H."/>
        </authorList>
    </citation>
    <scope>NUCLEOTIDE SEQUENCE</scope>
</reference>
<protein>
    <submittedName>
        <fullName evidence="1">Uncharacterized protein</fullName>
    </submittedName>
</protein>
<evidence type="ECO:0000313" key="2">
    <source>
        <dbReference type="Proteomes" id="UP000624244"/>
    </source>
</evidence>
<organism evidence="1 2">
    <name type="scientific">Cochliobolus sativus</name>
    <name type="common">Common root rot and spot blotch fungus</name>
    <name type="synonym">Bipolaris sorokiniana</name>
    <dbReference type="NCBI Taxonomy" id="45130"/>
    <lineage>
        <taxon>Eukaryota</taxon>
        <taxon>Fungi</taxon>
        <taxon>Dikarya</taxon>
        <taxon>Ascomycota</taxon>
        <taxon>Pezizomycotina</taxon>
        <taxon>Dothideomycetes</taxon>
        <taxon>Pleosporomycetidae</taxon>
        <taxon>Pleosporales</taxon>
        <taxon>Pleosporineae</taxon>
        <taxon>Pleosporaceae</taxon>
        <taxon>Bipolaris</taxon>
    </lineage>
</organism>
<accession>A0A8H6DQQ8</accession>
<dbReference type="AlphaFoldDB" id="A0A8H6DQQ8"/>
<proteinExistence type="predicted"/>
<evidence type="ECO:0000313" key="1">
    <source>
        <dbReference type="EMBL" id="KAF5844694.1"/>
    </source>
</evidence>
<gene>
    <name evidence="1" type="ORF">GGP41_007715</name>
</gene>